<name>A0ABV5LSJ2_9ACTN</name>
<evidence type="ECO:0000313" key="2">
    <source>
        <dbReference type="EMBL" id="MFB9377006.1"/>
    </source>
</evidence>
<dbReference type="EMBL" id="JBHMDM010000004">
    <property type="protein sequence ID" value="MFB9377006.1"/>
    <property type="molecule type" value="Genomic_DNA"/>
</dbReference>
<evidence type="ECO:0000313" key="3">
    <source>
        <dbReference type="Proteomes" id="UP001589748"/>
    </source>
</evidence>
<feature type="transmembrane region" description="Helical" evidence="1">
    <location>
        <begin position="40"/>
        <end position="62"/>
    </location>
</feature>
<protein>
    <recommendedName>
        <fullName evidence="4">DUF2530 domain-containing protein</fullName>
    </recommendedName>
</protein>
<comment type="caution">
    <text evidence="2">The sequence shown here is derived from an EMBL/GenBank/DDBJ whole genome shotgun (WGS) entry which is preliminary data.</text>
</comment>
<dbReference type="RefSeq" id="WP_380135327.1">
    <property type="nucleotide sequence ID" value="NZ_JBHLUI010000003.1"/>
</dbReference>
<keyword evidence="3" id="KW-1185">Reference proteome</keyword>
<sequence length="66" mass="6882">MNPDQNPVAVGTLVGGLVWLAVAVALGLHELTGRSLDWRWGAAAVLLLAGLLVLVGTAVAGLRRRR</sequence>
<evidence type="ECO:0000256" key="1">
    <source>
        <dbReference type="SAM" id="Phobius"/>
    </source>
</evidence>
<accession>A0ABV5LSJ2</accession>
<keyword evidence="1" id="KW-0472">Membrane</keyword>
<proteinExistence type="predicted"/>
<feature type="transmembrane region" description="Helical" evidence="1">
    <location>
        <begin position="7"/>
        <end position="28"/>
    </location>
</feature>
<dbReference type="Proteomes" id="UP001589748">
    <property type="component" value="Unassembled WGS sequence"/>
</dbReference>
<reference evidence="2 3" key="1">
    <citation type="submission" date="2024-09" db="EMBL/GenBank/DDBJ databases">
        <authorList>
            <person name="Sun Q."/>
            <person name="Mori K."/>
        </authorList>
    </citation>
    <scope>NUCLEOTIDE SEQUENCE [LARGE SCALE GENOMIC DNA]</scope>
    <source>
        <strain evidence="2 3">TISTR 1856</strain>
    </source>
</reference>
<organism evidence="2 3">
    <name type="scientific">Kineococcus gynurae</name>
    <dbReference type="NCBI Taxonomy" id="452979"/>
    <lineage>
        <taxon>Bacteria</taxon>
        <taxon>Bacillati</taxon>
        <taxon>Actinomycetota</taxon>
        <taxon>Actinomycetes</taxon>
        <taxon>Kineosporiales</taxon>
        <taxon>Kineosporiaceae</taxon>
        <taxon>Kineococcus</taxon>
    </lineage>
</organism>
<keyword evidence="1" id="KW-0812">Transmembrane</keyword>
<keyword evidence="1" id="KW-1133">Transmembrane helix</keyword>
<evidence type="ECO:0008006" key="4">
    <source>
        <dbReference type="Google" id="ProtNLM"/>
    </source>
</evidence>
<gene>
    <name evidence="2" type="ORF">ACFFVI_08495</name>
</gene>